<sequence>MIGKIGVVNMEKELFIKKYTEVIQEGNAAVFAGAGTSVDAGFVNWKELVRPFSEEINLDIDKETDLIGVAQYYINSKMGNRGTVNQKIINQFSSSDAETDVMNILTRLPISTYWTTNYDEVIENGLEKNNRRGDIKRKVDDLAINIYDSDAIVYKMHGDIRSPQDAVISKDDYERYGEKNSLFVTALRGDLVSKTFLFVGFSFEDPNLESILGKVNVLLGDNKREHYCIQRTVLRKDYKTKKEYDYAKIKQGLKIIDLKRYGIETVLVNDYTEIPQLLLEIEREYFKNTIFISGSISDYNENWSEEKVNQYCYDLSSFLISKDYKIISGFGLGIGSSVINGALDQIYKTKYRHVAEHLGLFPFPQNANGEKSLKECWTENREQMISESGVCIFLFGNKLVDGKVELASGMMEEFQIAKEKGKIIIPIASTGFAAKEIYDEMKQSGEYSYLDNYWETLETEKDFTKVFSTIDKIVNEVR</sequence>
<dbReference type="Pfam" id="PF18185">
    <property type="entry name" value="STALD"/>
    <property type="match status" value="1"/>
</dbReference>
<accession>F2CD01</accession>
<dbReference type="InterPro" id="IPR029035">
    <property type="entry name" value="DHS-like_NAD/FAD-binding_dom"/>
</dbReference>
<evidence type="ECO:0000313" key="2">
    <source>
        <dbReference type="EMBL" id="EGF19709.1"/>
    </source>
</evidence>
<protein>
    <recommendedName>
        <fullName evidence="1">NAD(+) hydrolase ThsA Sir2/TIR-associating SLOG domain-containing protein</fullName>
    </recommendedName>
</protein>
<dbReference type="Pfam" id="PF13289">
    <property type="entry name" value="SIR2_2"/>
    <property type="match status" value="1"/>
</dbReference>
<dbReference type="HOGENOM" id="CLU_028011_0_0_9"/>
<dbReference type="EMBL" id="AFBE01000003">
    <property type="protein sequence ID" value="EGF19709.1"/>
    <property type="molecule type" value="Genomic_DNA"/>
</dbReference>
<gene>
    <name evidence="2" type="ORF">HMPREF9391_0711</name>
</gene>
<evidence type="ECO:0000259" key="1">
    <source>
        <dbReference type="Pfam" id="PF18185"/>
    </source>
</evidence>
<reference evidence="2 3" key="1">
    <citation type="submission" date="2011-02" db="EMBL/GenBank/DDBJ databases">
        <authorList>
            <person name="Muzny D."/>
            <person name="Qin X."/>
            <person name="Deng J."/>
            <person name="Jiang H."/>
            <person name="Liu Y."/>
            <person name="Qu J."/>
            <person name="Song X.-Z."/>
            <person name="Zhang L."/>
            <person name="Thornton R."/>
            <person name="Coyle M."/>
            <person name="Francisco L."/>
            <person name="Jackson L."/>
            <person name="Javaid M."/>
            <person name="Korchina V."/>
            <person name="Kovar C."/>
            <person name="Mata R."/>
            <person name="Mathew T."/>
            <person name="Ngo R."/>
            <person name="Nguyen L."/>
            <person name="Nguyen N."/>
            <person name="Okwuonu G."/>
            <person name="Ongeri F."/>
            <person name="Pham C."/>
            <person name="Simmons D."/>
            <person name="Wilczek-Boney K."/>
            <person name="Hale W."/>
            <person name="Jakkamsetti A."/>
            <person name="Pham P."/>
            <person name="Ruth R."/>
            <person name="San Lucas F."/>
            <person name="Warren J."/>
            <person name="Zhang J."/>
            <person name="Zhao Z."/>
            <person name="Zhou C."/>
            <person name="Zhu D."/>
            <person name="Lee S."/>
            <person name="Bess C."/>
            <person name="Blankenburg K."/>
            <person name="Forbes L."/>
            <person name="Fu Q."/>
            <person name="Gubbala S."/>
            <person name="Hirani K."/>
            <person name="Jayaseelan J.C."/>
            <person name="Lara F."/>
            <person name="Munidasa M."/>
            <person name="Palculict T."/>
            <person name="Patil S."/>
            <person name="Pu L.-L."/>
            <person name="Saada N."/>
            <person name="Tang L."/>
            <person name="Weissenberger G."/>
            <person name="Zhu Y."/>
            <person name="Hemphill L."/>
            <person name="Shang Y."/>
            <person name="Youmans B."/>
            <person name="Ayvaz T."/>
            <person name="Ross M."/>
            <person name="Santibanez J."/>
            <person name="Aqrawi P."/>
            <person name="Gross S."/>
            <person name="Joshi V."/>
            <person name="Fowler G."/>
            <person name="Nazareth L."/>
            <person name="Reid J."/>
            <person name="Worley K."/>
            <person name="Petrosino J."/>
            <person name="Highlander S."/>
            <person name="Gibbs R."/>
        </authorList>
    </citation>
    <scope>NUCLEOTIDE SEQUENCE [LARGE SCALE GENOMIC DNA]</scope>
    <source>
        <strain evidence="2 3">SK408</strain>
    </source>
</reference>
<evidence type="ECO:0000313" key="3">
    <source>
        <dbReference type="Proteomes" id="UP000004826"/>
    </source>
</evidence>
<name>F2CD01_STRSA</name>
<dbReference type="InterPro" id="IPR041486">
    <property type="entry name" value="ThsA_STALD"/>
</dbReference>
<dbReference type="AlphaFoldDB" id="F2CD01"/>
<proteinExistence type="predicted"/>
<dbReference type="PATRIC" id="fig|888818.3.peg.689"/>
<comment type="caution">
    <text evidence="2">The sequence shown here is derived from an EMBL/GenBank/DDBJ whole genome shotgun (WGS) entry which is preliminary data.</text>
</comment>
<organism evidence="2 3">
    <name type="scientific">Streptococcus sanguinis SK408</name>
    <dbReference type="NCBI Taxonomy" id="888818"/>
    <lineage>
        <taxon>Bacteria</taxon>
        <taxon>Bacillati</taxon>
        <taxon>Bacillota</taxon>
        <taxon>Bacilli</taxon>
        <taxon>Lactobacillales</taxon>
        <taxon>Streptococcaceae</taxon>
        <taxon>Streptococcus</taxon>
    </lineage>
</organism>
<dbReference type="Proteomes" id="UP000004826">
    <property type="component" value="Unassembled WGS sequence"/>
</dbReference>
<feature type="domain" description="NAD(+) hydrolase ThsA Sir2/TIR-associating SLOG" evidence="1">
    <location>
        <begin position="273"/>
        <end position="476"/>
    </location>
</feature>
<dbReference type="SUPFAM" id="SSF52467">
    <property type="entry name" value="DHS-like NAD/FAD-binding domain"/>
    <property type="match status" value="1"/>
</dbReference>